<dbReference type="EMBL" id="RJJH01000015">
    <property type="protein sequence ID" value="RNI08814.1"/>
    <property type="molecule type" value="Genomic_DNA"/>
</dbReference>
<comment type="function">
    <text evidence="3">DNA-dependent RNA polymerase (RNAP) catalyzes the transcription of DNA into RNA using the four ribonucleoside triphosphates as substrates.</text>
</comment>
<comment type="subunit">
    <text evidence="3">Part of the RNA polymerase complex.</text>
</comment>
<keyword evidence="2 3" id="KW-0804">Transcription</keyword>
<keyword evidence="3" id="KW-0808">Transferase</keyword>
<dbReference type="SMART" id="SM01409">
    <property type="entry name" value="RNA_pol_Rpb6"/>
    <property type="match status" value="1"/>
</dbReference>
<dbReference type="InterPro" id="IPR020708">
    <property type="entry name" value="DNA-dir_RNA_polK_14-18kDa_CS"/>
</dbReference>
<dbReference type="GO" id="GO:0006366">
    <property type="term" value="P:transcription by RNA polymerase II"/>
    <property type="evidence" value="ECO:0007669"/>
    <property type="project" value="TreeGrafter"/>
</dbReference>
<dbReference type="PIRSF" id="PIRSF000778">
    <property type="entry name" value="RpoK/RPB6"/>
    <property type="match status" value="1"/>
</dbReference>
<dbReference type="Pfam" id="PF01192">
    <property type="entry name" value="RNA_pol_Rpb6"/>
    <property type="match status" value="1"/>
</dbReference>
<dbReference type="GO" id="GO:0042797">
    <property type="term" value="P:tRNA transcription by RNA polymerase III"/>
    <property type="evidence" value="ECO:0007669"/>
    <property type="project" value="TreeGrafter"/>
</dbReference>
<reference evidence="5" key="2">
    <citation type="submission" date="2017-04" db="EMBL/GenBank/DDBJ databases">
        <authorList>
            <person name="Afonso C.L."/>
            <person name="Miller P.J."/>
            <person name="Scott M.A."/>
            <person name="Spackman E."/>
            <person name="Goraichik I."/>
            <person name="Dimitrov K.M."/>
            <person name="Suarez D.L."/>
            <person name="Swayne D.E."/>
        </authorList>
    </citation>
    <scope>NUCLEOTIDE SEQUENCE [LARGE SCALE GENOMIC DNA]</scope>
    <source>
        <strain evidence="5">FDF-1</strain>
    </source>
</reference>
<protein>
    <recommendedName>
        <fullName evidence="3">DNA-directed RNA polymerase subunit Rpo6</fullName>
        <ecNumber evidence="3">2.7.7.6</ecNumber>
    </recommendedName>
    <alternativeName>
        <fullName evidence="3">DNA-directed RNA polymerase subunit K</fullName>
    </alternativeName>
</protein>
<dbReference type="NCBIfam" id="NF002208">
    <property type="entry name" value="PRK01099.1-3"/>
    <property type="match status" value="1"/>
</dbReference>
<keyword evidence="6" id="KW-1185">Reference proteome</keyword>
<evidence type="ECO:0000313" key="4">
    <source>
        <dbReference type="EMBL" id="RNI08814.1"/>
    </source>
</evidence>
<evidence type="ECO:0000256" key="1">
    <source>
        <dbReference type="ARBA" id="ARBA00022478"/>
    </source>
</evidence>
<evidence type="ECO:0000313" key="6">
    <source>
        <dbReference type="Proteomes" id="UP000193969"/>
    </source>
</evidence>
<dbReference type="EMBL" id="FXBN01000002">
    <property type="protein sequence ID" value="SMH36716.1"/>
    <property type="molecule type" value="Genomic_DNA"/>
</dbReference>
<dbReference type="Gene3D" id="3.90.940.10">
    <property type="match status" value="1"/>
</dbReference>
<dbReference type="InterPro" id="IPR006111">
    <property type="entry name" value="Rpo6/Rpb6"/>
</dbReference>
<dbReference type="InterPro" id="IPR036161">
    <property type="entry name" value="RPB6/omega-like_sf"/>
</dbReference>
<evidence type="ECO:0000256" key="2">
    <source>
        <dbReference type="ARBA" id="ARBA00023163"/>
    </source>
</evidence>
<dbReference type="GO" id="GO:0006360">
    <property type="term" value="P:transcription by RNA polymerase I"/>
    <property type="evidence" value="ECO:0007669"/>
    <property type="project" value="TreeGrafter"/>
</dbReference>
<comment type="similarity">
    <text evidence="3">Belongs to the archaeal Rpo6/eukaryotic RPB6 RNA polymerase subunit family.</text>
</comment>
<dbReference type="HAMAP" id="MF_00192">
    <property type="entry name" value="RNApol_arch_Rpo6"/>
    <property type="match status" value="1"/>
</dbReference>
<accession>A0A1X7NH85</accession>
<dbReference type="PANTHER" id="PTHR47227">
    <property type="entry name" value="DNA-DIRECTED RNA POLYMERASE SUBUNIT K"/>
    <property type="match status" value="1"/>
</dbReference>
<dbReference type="SUPFAM" id="SSF63562">
    <property type="entry name" value="RPB6/omega subunit-like"/>
    <property type="match status" value="1"/>
</dbReference>
<dbReference type="GO" id="GO:0005737">
    <property type="term" value="C:cytoplasm"/>
    <property type="evidence" value="ECO:0007669"/>
    <property type="project" value="UniProtKB-SubCell"/>
</dbReference>
<evidence type="ECO:0000256" key="3">
    <source>
        <dbReference type="HAMAP-Rule" id="MF_00192"/>
    </source>
</evidence>
<dbReference type="GO" id="GO:0000428">
    <property type="term" value="C:DNA-directed RNA polymerase complex"/>
    <property type="evidence" value="ECO:0007669"/>
    <property type="project" value="UniProtKB-KW"/>
</dbReference>
<comment type="catalytic activity">
    <reaction evidence="3">
        <text>RNA(n) + a ribonucleoside 5'-triphosphate = RNA(n+1) + diphosphate</text>
        <dbReference type="Rhea" id="RHEA:21248"/>
        <dbReference type="Rhea" id="RHEA-COMP:14527"/>
        <dbReference type="Rhea" id="RHEA-COMP:17342"/>
        <dbReference type="ChEBI" id="CHEBI:33019"/>
        <dbReference type="ChEBI" id="CHEBI:61557"/>
        <dbReference type="ChEBI" id="CHEBI:140395"/>
        <dbReference type="EC" id="2.7.7.6"/>
    </reaction>
</comment>
<organism evidence="5 6">
    <name type="scientific">Methanohalophilus portucalensis FDF-1</name>
    <dbReference type="NCBI Taxonomy" id="523843"/>
    <lineage>
        <taxon>Archaea</taxon>
        <taxon>Methanobacteriati</taxon>
        <taxon>Methanobacteriota</taxon>
        <taxon>Stenosarchaea group</taxon>
        <taxon>Methanomicrobia</taxon>
        <taxon>Methanosarcinales</taxon>
        <taxon>Methanosarcinaceae</taxon>
        <taxon>Methanohalophilus</taxon>
    </lineage>
</organism>
<dbReference type="Proteomes" id="UP000278252">
    <property type="component" value="Unassembled WGS sequence"/>
</dbReference>
<dbReference type="GO" id="GO:0003899">
    <property type="term" value="F:DNA-directed RNA polymerase activity"/>
    <property type="evidence" value="ECO:0007669"/>
    <property type="project" value="UniProtKB-UniRule"/>
</dbReference>
<dbReference type="PANTHER" id="PTHR47227:SF5">
    <property type="entry name" value="DNA-DIRECTED RNA POLYMERASES I, II, AND III SUBUNIT RPABC2"/>
    <property type="match status" value="1"/>
</dbReference>
<dbReference type="EC" id="2.7.7.6" evidence="3"/>
<dbReference type="InterPro" id="IPR006110">
    <property type="entry name" value="Pol_omega/Rpo6/RPB6"/>
</dbReference>
<reference evidence="4 7" key="3">
    <citation type="submission" date="2018-10" db="EMBL/GenBank/DDBJ databases">
        <title>Cultivation of a novel Methanohalophilus strain from Kebrit Deep of the Red Sea and a genomic comparison of members of the genus Methanohalophilus.</title>
        <authorList>
            <person name="Guan Y."/>
            <person name="Ngugi D.K."/>
            <person name="Stingl U."/>
        </authorList>
    </citation>
    <scope>NUCLEOTIDE SEQUENCE [LARGE SCALE GENOMIC DNA]</scope>
    <source>
        <strain evidence="4 7">DSM 7471</strain>
    </source>
</reference>
<gene>
    <name evidence="3" type="primary">rpo6</name>
    <name evidence="3" type="synonym">rpoK</name>
    <name evidence="4" type="ORF">EFE41_09945</name>
    <name evidence="5" type="ORF">SAMN06264941_1074</name>
</gene>
<name>A0A1X7NH85_9EURY</name>
<keyword evidence="1 3" id="KW-0240">DNA-directed RNA polymerase</keyword>
<keyword evidence="3" id="KW-0963">Cytoplasm</keyword>
<dbReference type="Proteomes" id="UP000193969">
    <property type="component" value="Unassembled WGS sequence"/>
</dbReference>
<dbReference type="OrthoDB" id="10567at2157"/>
<proteinExistence type="inferred from homology"/>
<keyword evidence="3" id="KW-0548">Nucleotidyltransferase</keyword>
<dbReference type="GO" id="GO:0003677">
    <property type="term" value="F:DNA binding"/>
    <property type="evidence" value="ECO:0007669"/>
    <property type="project" value="UniProtKB-UniRule"/>
</dbReference>
<dbReference type="AlphaFoldDB" id="A0A1X7NH85"/>
<dbReference type="PROSITE" id="PS01111">
    <property type="entry name" value="RNA_POL_K_14KD"/>
    <property type="match status" value="1"/>
</dbReference>
<evidence type="ECO:0000313" key="5">
    <source>
        <dbReference type="EMBL" id="SMH36716.1"/>
    </source>
</evidence>
<sequence>MSNEKFTKYERARIIGARSLQISMEAPVLIDIDSNDSLQIAMFEFEKGVIPITVKRDISS</sequence>
<reference evidence="6" key="1">
    <citation type="submission" date="2017-04" db="EMBL/GenBank/DDBJ databases">
        <authorList>
            <person name="Varghese N."/>
            <person name="Submissions S."/>
        </authorList>
    </citation>
    <scope>NUCLEOTIDE SEQUENCE [LARGE SCALE GENOMIC DNA]</scope>
    <source>
        <strain evidence="6">FDF-1</strain>
    </source>
</reference>
<evidence type="ECO:0000313" key="7">
    <source>
        <dbReference type="Proteomes" id="UP000278252"/>
    </source>
</evidence>
<comment type="subcellular location">
    <subcellularLocation>
        <location evidence="3">Cytoplasm</location>
    </subcellularLocation>
</comment>
<dbReference type="RefSeq" id="WP_072360918.1">
    <property type="nucleotide sequence ID" value="NZ_FXBN01000002.1"/>
</dbReference>